<reference evidence="4" key="1">
    <citation type="submission" date="2016-11" db="EMBL/GenBank/DDBJ databases">
        <authorList>
            <person name="Varghese N."/>
            <person name="Submissions S."/>
        </authorList>
    </citation>
    <scope>NUCLEOTIDE SEQUENCE [LARGE SCALE GENOMIC DNA]</scope>
    <source>
        <strain evidence="4">DSM 22363</strain>
    </source>
</reference>
<keyword evidence="1" id="KW-0472">Membrane</keyword>
<dbReference type="EMBL" id="FSQW01000002">
    <property type="protein sequence ID" value="SIO06442.1"/>
    <property type="molecule type" value="Genomic_DNA"/>
</dbReference>
<dbReference type="RefSeq" id="WP_074205780.1">
    <property type="nucleotide sequence ID" value="NZ_FSQW01000002.1"/>
</dbReference>
<dbReference type="Proteomes" id="UP000185192">
    <property type="component" value="Unassembled WGS sequence"/>
</dbReference>
<feature type="domain" description="DUF2062" evidence="2">
    <location>
        <begin position="37"/>
        <end position="183"/>
    </location>
</feature>
<proteinExistence type="predicted"/>
<accession>A0A1N6GGA8</accession>
<dbReference type="Pfam" id="PF09835">
    <property type="entry name" value="DUF2062"/>
    <property type="match status" value="1"/>
</dbReference>
<evidence type="ECO:0000256" key="1">
    <source>
        <dbReference type="SAM" id="Phobius"/>
    </source>
</evidence>
<keyword evidence="1" id="KW-1133">Transmembrane helix</keyword>
<organism evidence="3 4">
    <name type="scientific">Parasphingorhabdus marina DSM 22363</name>
    <dbReference type="NCBI Taxonomy" id="1123272"/>
    <lineage>
        <taxon>Bacteria</taxon>
        <taxon>Pseudomonadati</taxon>
        <taxon>Pseudomonadota</taxon>
        <taxon>Alphaproteobacteria</taxon>
        <taxon>Sphingomonadales</taxon>
        <taxon>Sphingomonadaceae</taxon>
        <taxon>Parasphingorhabdus</taxon>
    </lineage>
</organism>
<protein>
    <recommendedName>
        <fullName evidence="2">DUF2062 domain-containing protein</fullName>
    </recommendedName>
</protein>
<keyword evidence="1" id="KW-0812">Transmembrane</keyword>
<sequence>MAEQDKDWGARTIKRAAAWLERKMPTRDGMRKNRYLKPIAHRFLRSDLWRFTRRSVPRGVALGMLAAFLIPVGQIFAAVFLALPVRANVPIAALTTFITNPFTYPFWIAVANQIGKFVLRIDALTAGQPLNEGMRSGLGEWLSWFVREAGVTAFGFLLLAIVFGALGYVISSVGWRWWVARKRAKRLGQIHYGE</sequence>
<evidence type="ECO:0000313" key="4">
    <source>
        <dbReference type="Proteomes" id="UP000185192"/>
    </source>
</evidence>
<dbReference type="PANTHER" id="PTHR40547">
    <property type="entry name" value="SLL0298 PROTEIN"/>
    <property type="match status" value="1"/>
</dbReference>
<keyword evidence="4" id="KW-1185">Reference proteome</keyword>
<feature type="transmembrane region" description="Helical" evidence="1">
    <location>
        <begin position="60"/>
        <end position="83"/>
    </location>
</feature>
<name>A0A1N6GGA8_9SPHN</name>
<evidence type="ECO:0000259" key="2">
    <source>
        <dbReference type="Pfam" id="PF09835"/>
    </source>
</evidence>
<dbReference type="STRING" id="1123272.SAMN02745824_2813"/>
<gene>
    <name evidence="3" type="ORF">SAMN02745824_2813</name>
</gene>
<feature type="transmembrane region" description="Helical" evidence="1">
    <location>
        <begin position="153"/>
        <end position="178"/>
    </location>
</feature>
<dbReference type="AlphaFoldDB" id="A0A1N6GGA8"/>
<evidence type="ECO:0000313" key="3">
    <source>
        <dbReference type="EMBL" id="SIO06442.1"/>
    </source>
</evidence>
<dbReference type="InterPro" id="IPR018639">
    <property type="entry name" value="DUF2062"/>
</dbReference>
<dbReference type="PANTHER" id="PTHR40547:SF1">
    <property type="entry name" value="SLL0298 PROTEIN"/>
    <property type="match status" value="1"/>
</dbReference>